<reference evidence="6" key="2">
    <citation type="journal article" date="2021" name="PeerJ">
        <title>Extensive microbial diversity within the chicken gut microbiome revealed by metagenomics and culture.</title>
        <authorList>
            <person name="Gilroy R."/>
            <person name="Ravi A."/>
            <person name="Getino M."/>
            <person name="Pursley I."/>
            <person name="Horton D.L."/>
            <person name="Alikhan N.F."/>
            <person name="Baker D."/>
            <person name="Gharbi K."/>
            <person name="Hall N."/>
            <person name="Watson M."/>
            <person name="Adriaenssens E.M."/>
            <person name="Foster-Nyarko E."/>
            <person name="Jarju S."/>
            <person name="Secka A."/>
            <person name="Antonio M."/>
            <person name="Oren A."/>
            <person name="Chaudhuri R.R."/>
            <person name="La Ragione R."/>
            <person name="Hildebrand F."/>
            <person name="Pallen M.J."/>
        </authorList>
    </citation>
    <scope>NUCLEOTIDE SEQUENCE</scope>
    <source>
        <strain evidence="6">7293</strain>
    </source>
</reference>
<protein>
    <submittedName>
        <fullName evidence="6">Translocation/assembly module TamB domain-containing protein</fullName>
    </submittedName>
</protein>
<comment type="subcellular location">
    <subcellularLocation>
        <location evidence="1">Membrane</location>
        <topology evidence="1">Single-pass membrane protein</topology>
    </subcellularLocation>
</comment>
<dbReference type="InterPro" id="IPR007452">
    <property type="entry name" value="TamB_C"/>
</dbReference>
<organism evidence="6 7">
    <name type="scientific">Candidatus Ornithospirochaeta stercoripullorum</name>
    <dbReference type="NCBI Taxonomy" id="2840899"/>
    <lineage>
        <taxon>Bacteria</taxon>
        <taxon>Pseudomonadati</taxon>
        <taxon>Spirochaetota</taxon>
        <taxon>Spirochaetia</taxon>
        <taxon>Spirochaetales</taxon>
        <taxon>Spirochaetaceae</taxon>
        <taxon>Spirochaetaceae incertae sedis</taxon>
        <taxon>Candidatus Ornithospirochaeta</taxon>
    </lineage>
</organism>
<proteinExistence type="predicted"/>
<keyword evidence="4" id="KW-0472">Membrane</keyword>
<evidence type="ECO:0000256" key="1">
    <source>
        <dbReference type="ARBA" id="ARBA00004167"/>
    </source>
</evidence>
<evidence type="ECO:0000259" key="5">
    <source>
        <dbReference type="Pfam" id="PF04357"/>
    </source>
</evidence>
<evidence type="ECO:0000256" key="4">
    <source>
        <dbReference type="ARBA" id="ARBA00023136"/>
    </source>
</evidence>
<dbReference type="EMBL" id="JADIMT010000080">
    <property type="protein sequence ID" value="MBO8436707.1"/>
    <property type="molecule type" value="Genomic_DNA"/>
</dbReference>
<dbReference type="GO" id="GO:0009306">
    <property type="term" value="P:protein secretion"/>
    <property type="evidence" value="ECO:0007669"/>
    <property type="project" value="InterPro"/>
</dbReference>
<keyword evidence="3" id="KW-1133">Transmembrane helix</keyword>
<gene>
    <name evidence="6" type="ORF">IAA97_06990</name>
</gene>
<evidence type="ECO:0000313" key="7">
    <source>
        <dbReference type="Proteomes" id="UP000823615"/>
    </source>
</evidence>
<evidence type="ECO:0000256" key="2">
    <source>
        <dbReference type="ARBA" id="ARBA00022692"/>
    </source>
</evidence>
<reference evidence="6" key="1">
    <citation type="submission" date="2020-10" db="EMBL/GenBank/DDBJ databases">
        <authorList>
            <person name="Gilroy R."/>
        </authorList>
    </citation>
    <scope>NUCLEOTIDE SEQUENCE</scope>
    <source>
        <strain evidence="6">7293</strain>
    </source>
</reference>
<dbReference type="Proteomes" id="UP000823615">
    <property type="component" value="Unassembled WGS sequence"/>
</dbReference>
<comment type="caution">
    <text evidence="6">The sequence shown here is derived from an EMBL/GenBank/DDBJ whole genome shotgun (WGS) entry which is preliminary data.</text>
</comment>
<evidence type="ECO:0000256" key="3">
    <source>
        <dbReference type="ARBA" id="ARBA00022989"/>
    </source>
</evidence>
<evidence type="ECO:0000313" key="6">
    <source>
        <dbReference type="EMBL" id="MBO8436707.1"/>
    </source>
</evidence>
<keyword evidence="2" id="KW-0812">Transmembrane</keyword>
<dbReference type="GO" id="GO:0005886">
    <property type="term" value="C:plasma membrane"/>
    <property type="evidence" value="ECO:0007669"/>
    <property type="project" value="InterPro"/>
</dbReference>
<dbReference type="Pfam" id="PF04357">
    <property type="entry name" value="TamB"/>
    <property type="match status" value="1"/>
</dbReference>
<name>A0A9D9E104_9SPIO</name>
<accession>A0A9D9E104</accession>
<sequence length="1514" mass="164597">MKYHSPLSVILISLAVLLVFAGVALFAVFSLGMTSPTLMITERLLSEMESMDSPISFSVESAERSFRGGFTFNDAEIGYNGEMIAHLESVRFHMGIWGMVRYLFTGSGRLDIEIDGGEISVPPLAVPEGGGGEGGESSIPSFLTEHDISLHVHDVSFSAFSFEADSLEFSAYLDWSDYGIRVDISMPELRREDGNSMIVAHDIAMTATCKERLSFSASVSSIEMAGDGYSMHLDSPVMRGETSLSFDDYSARLSFSSLSGSAGDVSFAVGRSSLRADEMGAELVLLSSSLDSGSYHVELGEADFSLSESTFEAALNQINADDGERELADIEFALFEYDIKNSSFSFSVPSLLSSAFLSPDGGFVINASQLLLGGKLGDESDFTFSGNVKAEADGSLLSGTGGIISASMKTRGTEIESADVEITDLHLPGIGESASVFVDYHGGVFSLDASYGEYAEIKGKTSEDGLAVRASYTSLPLSPFLPLVRAYIPVLTAYIQDETAVTGSFSADISKDMTGPVDFSIAFSDIAFNNLSFSLAASGTAMFNEDDVDIENISLITDWVRASYTGRISYRTRLPEGRFALSMTDSGYELFVAELELESEEEYVFSAEIPYFSSSYLRGSVNWSDEDVIGSEATLKMGDYYYPFALTVDFKENLILIENERLHARVLLGENIEGELVMDRFLLPVFREGLAQSYLDGMVEASFSFTEQKLSIDSDGFTLGSIGILPGTPDLTFSITGDNDSLSLHDLSISSDVFSELVGNIEIGYSSPSIAMYLSSSSGEALMLSILRSSDGMFSGLLRAGDFNLGRVGIDGMIGDINLTARAGSWEALSFSGSIRSFSSDMINNPASLLANLYIDRDEIVLSSLSYTTDNLSLRSDSSRYSSSAGLFEADFALSASISRADGPLPVEASANVSVELPAGENLSDAISTAIGSRLVGTRARIDTGKINLGNLMSIDERSLELVYTESGLSISGSLAEGYVQSDGKYSFKVDLQPVALFSVDGGLGDGAIRFTIDSFEISVADLFLTPSISFLSPSLARGEITARQESTGWNLFGYLMADEVSFDVFWMPNERVILHNPYFLVWDSSFTSIVDDCTVLNMQTYERIPGRVGLTINLGRSLSMDEWRVDVYADDDNWIGIRLPLTSSNIDIWGDVIGTLHVGQGSDGVLYLNGDLHARDLTMSIGMEPMPEWMTSEAASSATAATTADLNLLLTENVKFLFPLTGDPILRADLAENQNLRVRVDDKGNLDVSGSLDIRSGEIFYFQKNFYITEGNISFARDPLEASSFNPVLNLRARLRDFDADGNSVDIFLVLRDSTLDNISPTFESSPSKPLSEIMQILGQSILPTSIYGDITVGSMVSLVSASVDILSRIGIISSSREDTLEQSIRSSLSLDTFSLHTNIIENLLLDTVSYASSNIDTELSPMARYLDGTTLYLGKYISPELYLEGMVHLDAENNITENRHTFLADDLNLDIEISLEWNNPLAVFTIFTRPQNVTFYDLFDSFGFGFSKRIVW</sequence>
<feature type="domain" description="Translocation and assembly module TamB C-terminal" evidence="5">
    <location>
        <begin position="1193"/>
        <end position="1458"/>
    </location>
</feature>